<reference evidence="2" key="1">
    <citation type="submission" date="2017-07" db="EMBL/GenBank/DDBJ databases">
        <title>Taro Niue Genome Assembly and Annotation.</title>
        <authorList>
            <person name="Atibalentja N."/>
            <person name="Keating K."/>
            <person name="Fields C.J."/>
        </authorList>
    </citation>
    <scope>NUCLEOTIDE SEQUENCE</scope>
    <source>
        <strain evidence="2">Niue_2</strain>
        <tissue evidence="2">Leaf</tissue>
    </source>
</reference>
<dbReference type="EMBL" id="NMUH01001336">
    <property type="protein sequence ID" value="MQL91402.1"/>
    <property type="molecule type" value="Genomic_DNA"/>
</dbReference>
<name>A0A843UZ29_COLES</name>
<feature type="compositionally biased region" description="Basic residues" evidence="1">
    <location>
        <begin position="272"/>
        <end position="295"/>
    </location>
</feature>
<gene>
    <name evidence="2" type="ORF">Taro_024011</name>
</gene>
<sequence length="320" mass="35026">MGIKSLRLCFQVMGSSDLCDHPDPPASRAAAGAKAPALCIRLIRADGRVEVYHRKVRAAELMKEHPSHLVCRSDAFTIGQRIPALAEGDQLQPGHAYFLLPLHFFQSVLSFVTLASSFARAAAAAAAASNGSASPLLQRPFEVHKTPSGKLQIRVSDDFIRRIQEAQEAGDGGGGAGQGSGGGGRVCTTVALEKDYWQLVVGCRERQWKPKLETITESERKRGKLSAVGGAAGALDSIRRRSKKSYPHKVEPRGRDQLQQQAQLLQEQQQQKKQKKQKQKAANLTKHKNSPPSRKNKGEKEARSLSSLEGERKIRKNKTD</sequence>
<comment type="caution">
    <text evidence="2">The sequence shown here is derived from an EMBL/GenBank/DDBJ whole genome shotgun (WGS) entry which is preliminary data.</text>
</comment>
<dbReference type="Pfam" id="PF14009">
    <property type="entry name" value="PADRE"/>
    <property type="match status" value="1"/>
</dbReference>
<organism evidence="2 3">
    <name type="scientific">Colocasia esculenta</name>
    <name type="common">Wild taro</name>
    <name type="synonym">Arum esculentum</name>
    <dbReference type="NCBI Taxonomy" id="4460"/>
    <lineage>
        <taxon>Eukaryota</taxon>
        <taxon>Viridiplantae</taxon>
        <taxon>Streptophyta</taxon>
        <taxon>Embryophyta</taxon>
        <taxon>Tracheophyta</taxon>
        <taxon>Spermatophyta</taxon>
        <taxon>Magnoliopsida</taxon>
        <taxon>Liliopsida</taxon>
        <taxon>Araceae</taxon>
        <taxon>Aroideae</taxon>
        <taxon>Colocasieae</taxon>
        <taxon>Colocasia</taxon>
    </lineage>
</organism>
<dbReference type="PANTHER" id="PTHR33052">
    <property type="entry name" value="DUF4228 DOMAIN PROTEIN-RELATED"/>
    <property type="match status" value="1"/>
</dbReference>
<dbReference type="Proteomes" id="UP000652761">
    <property type="component" value="Unassembled WGS sequence"/>
</dbReference>
<proteinExistence type="predicted"/>
<feature type="compositionally biased region" description="Low complexity" evidence="1">
    <location>
        <begin position="257"/>
        <end position="271"/>
    </location>
</feature>
<keyword evidence="3" id="KW-1185">Reference proteome</keyword>
<feature type="compositionally biased region" description="Basic and acidic residues" evidence="1">
    <location>
        <begin position="296"/>
        <end position="320"/>
    </location>
</feature>
<evidence type="ECO:0000256" key="1">
    <source>
        <dbReference type="SAM" id="MobiDB-lite"/>
    </source>
</evidence>
<accession>A0A843UZ29</accession>
<evidence type="ECO:0008006" key="4">
    <source>
        <dbReference type="Google" id="ProtNLM"/>
    </source>
</evidence>
<dbReference type="OrthoDB" id="652082at2759"/>
<protein>
    <recommendedName>
        <fullName evidence="4">DUF4228 domain-containing protein</fullName>
    </recommendedName>
</protein>
<dbReference type="InterPro" id="IPR025322">
    <property type="entry name" value="PADRE_dom"/>
</dbReference>
<feature type="region of interest" description="Disordered" evidence="1">
    <location>
        <begin position="219"/>
        <end position="320"/>
    </location>
</feature>
<dbReference type="AlphaFoldDB" id="A0A843UZ29"/>
<evidence type="ECO:0000313" key="2">
    <source>
        <dbReference type="EMBL" id="MQL91402.1"/>
    </source>
</evidence>
<evidence type="ECO:0000313" key="3">
    <source>
        <dbReference type="Proteomes" id="UP000652761"/>
    </source>
</evidence>